<comment type="caution">
    <text evidence="2">The sequence shown here is derived from an EMBL/GenBank/DDBJ whole genome shotgun (WGS) entry which is preliminary data.</text>
</comment>
<reference evidence="2" key="1">
    <citation type="submission" date="2020-09" db="EMBL/GenBank/DDBJ databases">
        <title>Draft Genome Sequence of Paenibacillus sp. WST5.</title>
        <authorList>
            <person name="Bao Z."/>
        </authorList>
    </citation>
    <scope>NUCLEOTIDE SEQUENCE</scope>
    <source>
        <strain evidence="2">WST5</strain>
    </source>
</reference>
<dbReference type="EMBL" id="JACVVD010000005">
    <property type="protein sequence ID" value="MBD0381620.1"/>
    <property type="molecule type" value="Genomic_DNA"/>
</dbReference>
<evidence type="ECO:0000259" key="1">
    <source>
        <dbReference type="Pfam" id="PF22882"/>
    </source>
</evidence>
<dbReference type="AlphaFoldDB" id="A0A926KTC2"/>
<protein>
    <recommendedName>
        <fullName evidence="1">GT-D fold-like domain-containing protein</fullName>
    </recommendedName>
</protein>
<dbReference type="InterPro" id="IPR049785">
    <property type="entry name" value="GT-D-like_firm"/>
</dbReference>
<keyword evidence="3" id="KW-1185">Reference proteome</keyword>
<sequence length="291" mass="31628">MNKGLVEASNETSNDMLNKQLNQSFQDGKHEGGDAIVDRCLPDYQILPEITVEQIIHAGIEQLQPKIVHLLTPEALGDRIVAALNSHSPFALVRLGDGELLTLAQETIMSIEQIREEGSFLPYAGVNVPDLAVKGELVKAIRGASVVGIPKLRVRNFQPLAFSVFKAENIDYRGLTLTDSLVNYYLYHAGYLSRITQGRRVLLVGNLAKQLAEVLRSHNVVIAGEVAPVNGVPDIPRIKSIVAQHDFDIALVSAGISAVILSEWIASVMGKVAIDFGHLADAIVKGEAPYR</sequence>
<proteinExistence type="predicted"/>
<accession>A0A926KTC2</accession>
<dbReference type="Pfam" id="PF22882">
    <property type="entry name" value="GT-D-like"/>
    <property type="match status" value="1"/>
</dbReference>
<gene>
    <name evidence="2" type="ORF">ICC18_15970</name>
</gene>
<dbReference type="InterPro" id="IPR055171">
    <property type="entry name" value="GT-D-like"/>
</dbReference>
<organism evidence="2 3">
    <name type="scientific">Paenibacillus sedimenti</name>
    <dbReference type="NCBI Taxonomy" id="2770274"/>
    <lineage>
        <taxon>Bacteria</taxon>
        <taxon>Bacillati</taxon>
        <taxon>Bacillota</taxon>
        <taxon>Bacilli</taxon>
        <taxon>Bacillales</taxon>
        <taxon>Paenibacillaceae</taxon>
        <taxon>Paenibacillus</taxon>
    </lineage>
</organism>
<evidence type="ECO:0000313" key="3">
    <source>
        <dbReference type="Proteomes" id="UP000650466"/>
    </source>
</evidence>
<name>A0A926KTC2_9BACL</name>
<evidence type="ECO:0000313" key="2">
    <source>
        <dbReference type="EMBL" id="MBD0381620.1"/>
    </source>
</evidence>
<feature type="domain" description="GT-D fold-like" evidence="1">
    <location>
        <begin position="72"/>
        <end position="283"/>
    </location>
</feature>
<dbReference type="Proteomes" id="UP000650466">
    <property type="component" value="Unassembled WGS sequence"/>
</dbReference>
<dbReference type="NCBIfam" id="NF040628">
    <property type="entry name" value="GT-D_rel"/>
    <property type="match status" value="1"/>
</dbReference>